<dbReference type="Gene3D" id="1.10.530.10">
    <property type="match status" value="1"/>
</dbReference>
<dbReference type="RefSeq" id="WP_063377699.1">
    <property type="nucleotide sequence ID" value="NZ_AUXT01000173.1"/>
</dbReference>
<evidence type="ECO:0000256" key="1">
    <source>
        <dbReference type="ARBA" id="ARBA00007734"/>
    </source>
</evidence>
<dbReference type="Pfam" id="PF11873">
    <property type="entry name" value="Mltc_N"/>
    <property type="match status" value="1"/>
</dbReference>
<dbReference type="GO" id="GO:0008933">
    <property type="term" value="F:peptidoglycan lytic transglycosylase activity"/>
    <property type="evidence" value="ECO:0007669"/>
    <property type="project" value="InterPro"/>
</dbReference>
<evidence type="ECO:0000313" key="7">
    <source>
        <dbReference type="Proteomes" id="UP000076587"/>
    </source>
</evidence>
<evidence type="ECO:0000313" key="6">
    <source>
        <dbReference type="EMBL" id="KZN45973.1"/>
    </source>
</evidence>
<feature type="domain" description="Murein transglycosylase-C N-terminal" evidence="5">
    <location>
        <begin position="76"/>
        <end position="123"/>
    </location>
</feature>
<feature type="region of interest" description="Disordered" evidence="2">
    <location>
        <begin position="30"/>
        <end position="49"/>
    </location>
</feature>
<dbReference type="CDD" id="cd16893">
    <property type="entry name" value="LT_MltC_MltE"/>
    <property type="match status" value="1"/>
</dbReference>
<dbReference type="GO" id="GO:0016020">
    <property type="term" value="C:membrane"/>
    <property type="evidence" value="ECO:0007669"/>
    <property type="project" value="InterPro"/>
</dbReference>
<dbReference type="SUPFAM" id="SSF53955">
    <property type="entry name" value="Lysozyme-like"/>
    <property type="match status" value="1"/>
</dbReference>
<sequence>MKKVLALTVLSQLVIGASYANSSSPFDELSKEMEGYDSKAQTSPENAETRSEFEQFKAAHLGEYEQFVEQHLAEYDAFRDELIKHWGEAKVASRNEYVSYSEDNLSRLEIDFENNELTLSIRHDGDGAPSESNIKREFERFRQSENAVLQSFLNGEPAKISEASQDAYKIDRNLKVNAIIDAKAKIKQQTVEQKQLLDKKADEKLALAQSDASEVVEKLNADKAKLEQLEVKRIQNLAQSVRQIAGQNDEKVTKVTIKLPQGSLAKKRASHYTEHISKQSERFDIDSSLVLAVMHTESHFNPLAKSHIPAYGLMQVVPTSAGVDVNRFLFKIDAPMSAPYLFVVNNNIEAGTAYLHLLNDRYLRNIKDPVSRKYCMIAAYNTGAGNVARVFNSDGSRNINSASKVINSMSSERVLEALQSGLPYDETKHYLKKVLKAEKLYI</sequence>
<dbReference type="InterPro" id="IPR008258">
    <property type="entry name" value="Transglycosylase_SLT_dom_1"/>
</dbReference>
<keyword evidence="3" id="KW-0732">Signal</keyword>
<organism evidence="6 7">
    <name type="scientific">Pseudoalteromonas luteoviolacea NCIMB 1942</name>
    <dbReference type="NCBI Taxonomy" id="1365253"/>
    <lineage>
        <taxon>Bacteria</taxon>
        <taxon>Pseudomonadati</taxon>
        <taxon>Pseudomonadota</taxon>
        <taxon>Gammaproteobacteria</taxon>
        <taxon>Alteromonadales</taxon>
        <taxon>Pseudoalteromonadaceae</taxon>
        <taxon>Pseudoalteromonas</taxon>
    </lineage>
</organism>
<dbReference type="InterPro" id="IPR024570">
    <property type="entry name" value="Murein_transglycosylaseC_N"/>
</dbReference>
<name>A0A162A8V5_9GAMM</name>
<dbReference type="EMBL" id="AUXT01000173">
    <property type="protein sequence ID" value="KZN45973.1"/>
    <property type="molecule type" value="Genomic_DNA"/>
</dbReference>
<dbReference type="AlphaFoldDB" id="A0A162A8V5"/>
<dbReference type="Proteomes" id="UP000076587">
    <property type="component" value="Unassembled WGS sequence"/>
</dbReference>
<evidence type="ECO:0000256" key="3">
    <source>
        <dbReference type="SAM" id="SignalP"/>
    </source>
</evidence>
<dbReference type="PANTHER" id="PTHR37423:SF2">
    <property type="entry name" value="MEMBRANE-BOUND LYTIC MUREIN TRANSGLYCOSYLASE C"/>
    <property type="match status" value="1"/>
</dbReference>
<reference evidence="6 7" key="1">
    <citation type="submission" date="2013-07" db="EMBL/GenBank/DDBJ databases">
        <title>Comparative Genomic and Metabolomic Analysis of Twelve Strains of Pseudoalteromonas luteoviolacea.</title>
        <authorList>
            <person name="Vynne N.G."/>
            <person name="Mansson M."/>
            <person name="Gram L."/>
        </authorList>
    </citation>
    <scope>NUCLEOTIDE SEQUENCE [LARGE SCALE GENOMIC DNA]</scope>
    <source>
        <strain evidence="6 7">NCIMB 1942</strain>
    </source>
</reference>
<dbReference type="InterPro" id="IPR023346">
    <property type="entry name" value="Lysozyme-like_dom_sf"/>
</dbReference>
<feature type="signal peptide" evidence="3">
    <location>
        <begin position="1"/>
        <end position="20"/>
    </location>
</feature>
<dbReference type="InterPro" id="IPR000189">
    <property type="entry name" value="Transglyc_AS"/>
</dbReference>
<proteinExistence type="inferred from homology"/>
<evidence type="ECO:0000259" key="4">
    <source>
        <dbReference type="Pfam" id="PF01464"/>
    </source>
</evidence>
<comment type="similarity">
    <text evidence="1">Belongs to the transglycosylase Slt family.</text>
</comment>
<accession>A0A162A8V5</accession>
<dbReference type="PROSITE" id="PS00922">
    <property type="entry name" value="TRANSGLYCOSYLASE"/>
    <property type="match status" value="1"/>
</dbReference>
<protein>
    <recommendedName>
        <fullName evidence="8">Transglycosylase SLT domain-containing protein</fullName>
    </recommendedName>
</protein>
<comment type="caution">
    <text evidence="6">The sequence shown here is derived from an EMBL/GenBank/DDBJ whole genome shotgun (WGS) entry which is preliminary data.</text>
</comment>
<evidence type="ECO:0000259" key="5">
    <source>
        <dbReference type="Pfam" id="PF11873"/>
    </source>
</evidence>
<dbReference type="OrthoDB" id="5620293at2"/>
<dbReference type="PANTHER" id="PTHR37423">
    <property type="entry name" value="SOLUBLE LYTIC MUREIN TRANSGLYCOSYLASE-RELATED"/>
    <property type="match status" value="1"/>
</dbReference>
<dbReference type="PATRIC" id="fig|1365253.3.peg.3158"/>
<evidence type="ECO:0008006" key="8">
    <source>
        <dbReference type="Google" id="ProtNLM"/>
    </source>
</evidence>
<dbReference type="Pfam" id="PF01464">
    <property type="entry name" value="SLT"/>
    <property type="match status" value="1"/>
</dbReference>
<dbReference type="GO" id="GO:0000270">
    <property type="term" value="P:peptidoglycan metabolic process"/>
    <property type="evidence" value="ECO:0007669"/>
    <property type="project" value="InterPro"/>
</dbReference>
<evidence type="ECO:0000256" key="2">
    <source>
        <dbReference type="SAM" id="MobiDB-lite"/>
    </source>
</evidence>
<feature type="domain" description="Transglycosylase SLT" evidence="4">
    <location>
        <begin position="276"/>
        <end position="400"/>
    </location>
</feature>
<gene>
    <name evidence="6" type="ORF">N482_12905</name>
</gene>
<feature type="chain" id="PRO_5007830981" description="Transglycosylase SLT domain-containing protein" evidence="3">
    <location>
        <begin position="21"/>
        <end position="442"/>
    </location>
</feature>